<feature type="domain" description="Methyltransferase type 11" evidence="2">
    <location>
        <begin position="57"/>
        <end position="150"/>
    </location>
</feature>
<dbReference type="InterPro" id="IPR029063">
    <property type="entry name" value="SAM-dependent_MTases_sf"/>
</dbReference>
<dbReference type="GO" id="GO:0008757">
    <property type="term" value="F:S-adenosylmethionine-dependent methyltransferase activity"/>
    <property type="evidence" value="ECO:0007669"/>
    <property type="project" value="InterPro"/>
</dbReference>
<dbReference type="KEGG" id="rhd:R2APBS1_0756"/>
<keyword evidence="3" id="KW-0489">Methyltransferase</keyword>
<dbReference type="AlphaFoldDB" id="M4NEH7"/>
<gene>
    <name evidence="3" type="ORF">R2APBS1_0756</name>
</gene>
<name>M4NEH7_9GAMM</name>
<keyword evidence="4" id="KW-1185">Reference proteome</keyword>
<evidence type="ECO:0000313" key="4">
    <source>
        <dbReference type="Proteomes" id="UP000011859"/>
    </source>
</evidence>
<dbReference type="Proteomes" id="UP000011859">
    <property type="component" value="Chromosome"/>
</dbReference>
<dbReference type="GO" id="GO:0032259">
    <property type="term" value="P:methylation"/>
    <property type="evidence" value="ECO:0007669"/>
    <property type="project" value="UniProtKB-KW"/>
</dbReference>
<dbReference type="PANTHER" id="PTHR43861">
    <property type="entry name" value="TRANS-ACONITATE 2-METHYLTRANSFERASE-RELATED"/>
    <property type="match status" value="1"/>
</dbReference>
<dbReference type="CDD" id="cd02440">
    <property type="entry name" value="AdoMet_MTases"/>
    <property type="match status" value="1"/>
</dbReference>
<dbReference type="STRING" id="666685.R2APBS1_0756"/>
<dbReference type="eggNOG" id="COG2227">
    <property type="taxonomic scope" value="Bacteria"/>
</dbReference>
<dbReference type="RefSeq" id="WP_015446928.1">
    <property type="nucleotide sequence ID" value="NC_020541.1"/>
</dbReference>
<dbReference type="Gene3D" id="3.40.50.150">
    <property type="entry name" value="Vaccinia Virus protein VP39"/>
    <property type="match status" value="1"/>
</dbReference>
<proteinExistence type="predicted"/>
<reference evidence="3 4" key="1">
    <citation type="submission" date="2012-04" db="EMBL/GenBank/DDBJ databases">
        <title>Complete genome of Rhodanobacter sp. 2APBS1.</title>
        <authorList>
            <consortium name="US DOE Joint Genome Institute"/>
            <person name="Huntemann M."/>
            <person name="Wei C.-L."/>
            <person name="Han J."/>
            <person name="Detter J.C."/>
            <person name="Han C."/>
            <person name="Tapia R."/>
            <person name="Munk A.C.C."/>
            <person name="Chen A."/>
            <person name="Krypides N."/>
            <person name="Mavromatis K."/>
            <person name="Markowitz V."/>
            <person name="Szeto E."/>
            <person name="Ivanova N."/>
            <person name="Mikhailova N."/>
            <person name="Ovchinnikova G."/>
            <person name="Pagani I."/>
            <person name="Pati A."/>
            <person name="Goodwin L."/>
            <person name="Peters L."/>
            <person name="Pitluck S."/>
            <person name="Woyke T."/>
            <person name="Prakash O."/>
            <person name="Elkins J."/>
            <person name="Brown S."/>
            <person name="Palumbo A."/>
            <person name="Hemme C."/>
            <person name="Zhou J."/>
            <person name="Watson D."/>
            <person name="Jardine P."/>
            <person name="Kostka J."/>
            <person name="Green S."/>
        </authorList>
    </citation>
    <scope>NUCLEOTIDE SEQUENCE [LARGE SCALE GENOMIC DNA]</scope>
    <source>
        <strain evidence="3 4">2APBS1</strain>
    </source>
</reference>
<dbReference type="HOGENOM" id="CLU_1022580_0_0_6"/>
<protein>
    <submittedName>
        <fullName evidence="3">Methyltransferase family protein</fullName>
    </submittedName>
</protein>
<sequence length="269" mass="29396">MSDRVEHSTSVAAASGDAEPHGPSTVGLRDAKLGGWYREDSGELFRGMPIGGDDVVVDVGCGAGVNSVFCARHGARVYAIDREPQVIREVRARLSVEGSGTHTALVSDANPLPLDEGMATRVICTEVLQHVDDPRQMLAELVRVGASGALYLLSVPGALQEGLQEKVLPPAYREQPGGALRVIGRDEFAQWVGEAGLVLVEQTQHGFFWSIWWALFWGCQVELYDPAHPVLDHWTAAWQALLDMPQGRRLKQQLDEFMPISQIIVARKP</sequence>
<accession>M4NEH7</accession>
<evidence type="ECO:0000313" key="3">
    <source>
        <dbReference type="EMBL" id="AGG87923.1"/>
    </source>
</evidence>
<dbReference type="InterPro" id="IPR013216">
    <property type="entry name" value="Methyltransf_11"/>
</dbReference>
<evidence type="ECO:0000256" key="1">
    <source>
        <dbReference type="SAM" id="MobiDB-lite"/>
    </source>
</evidence>
<dbReference type="SUPFAM" id="SSF53335">
    <property type="entry name" value="S-adenosyl-L-methionine-dependent methyltransferases"/>
    <property type="match status" value="1"/>
</dbReference>
<dbReference type="EMBL" id="CP003470">
    <property type="protein sequence ID" value="AGG87923.1"/>
    <property type="molecule type" value="Genomic_DNA"/>
</dbReference>
<organism evidence="3 4">
    <name type="scientific">Rhodanobacter denitrificans</name>
    <dbReference type="NCBI Taxonomy" id="666685"/>
    <lineage>
        <taxon>Bacteria</taxon>
        <taxon>Pseudomonadati</taxon>
        <taxon>Pseudomonadota</taxon>
        <taxon>Gammaproteobacteria</taxon>
        <taxon>Lysobacterales</taxon>
        <taxon>Rhodanobacteraceae</taxon>
        <taxon>Rhodanobacter</taxon>
    </lineage>
</organism>
<dbReference type="OrthoDB" id="8772893at2"/>
<evidence type="ECO:0000259" key="2">
    <source>
        <dbReference type="Pfam" id="PF08241"/>
    </source>
</evidence>
<keyword evidence="3" id="KW-0808">Transferase</keyword>
<dbReference type="Pfam" id="PF08241">
    <property type="entry name" value="Methyltransf_11"/>
    <property type="match status" value="1"/>
</dbReference>
<feature type="region of interest" description="Disordered" evidence="1">
    <location>
        <begin position="1"/>
        <end position="29"/>
    </location>
</feature>